<reference evidence="4 5" key="1">
    <citation type="submission" date="2021-01" db="EMBL/GenBank/DDBJ databases">
        <title>Genomic Encyclopedia of Type Strains, Phase IV (KMG-IV): sequencing the most valuable type-strain genomes for metagenomic binning, comparative biology and taxonomic classification.</title>
        <authorList>
            <person name="Goeker M."/>
        </authorList>
    </citation>
    <scope>NUCLEOTIDE SEQUENCE [LARGE SCALE GENOMIC DNA]</scope>
    <source>
        <strain evidence="4 5">DSM 25540</strain>
    </source>
</reference>
<evidence type="ECO:0000256" key="1">
    <source>
        <dbReference type="ARBA" id="ARBA00022723"/>
    </source>
</evidence>
<comment type="caution">
    <text evidence="4">The sequence shown here is derived from an EMBL/GenBank/DDBJ whole genome shotgun (WGS) entry which is preliminary data.</text>
</comment>
<keyword evidence="2" id="KW-0170">Cobalt</keyword>
<dbReference type="InterPro" id="IPR036724">
    <property type="entry name" value="Cobalamin-bd_sf"/>
</dbReference>
<dbReference type="InterPro" id="IPR036594">
    <property type="entry name" value="Meth_synthase_dom"/>
</dbReference>
<dbReference type="EMBL" id="JAFBEC010000003">
    <property type="protein sequence ID" value="MBM7632180.1"/>
    <property type="molecule type" value="Genomic_DNA"/>
</dbReference>
<dbReference type="Pfam" id="PF02607">
    <property type="entry name" value="B12-binding_2"/>
    <property type="match status" value="1"/>
</dbReference>
<dbReference type="RefSeq" id="WP_204696303.1">
    <property type="nucleotide sequence ID" value="NZ_JAFBEC010000003.1"/>
</dbReference>
<evidence type="ECO:0000313" key="4">
    <source>
        <dbReference type="EMBL" id="MBM7632180.1"/>
    </source>
</evidence>
<evidence type="ECO:0000256" key="2">
    <source>
        <dbReference type="ARBA" id="ARBA00023285"/>
    </source>
</evidence>
<dbReference type="InterPro" id="IPR006158">
    <property type="entry name" value="Cobalamin-bd"/>
</dbReference>
<dbReference type="Pfam" id="PF02310">
    <property type="entry name" value="B12-binding"/>
    <property type="match status" value="1"/>
</dbReference>
<dbReference type="SUPFAM" id="SSF52242">
    <property type="entry name" value="Cobalamin (vitamin B12)-binding domain"/>
    <property type="match status" value="1"/>
</dbReference>
<dbReference type="PROSITE" id="PS51332">
    <property type="entry name" value="B12_BINDING"/>
    <property type="match status" value="1"/>
</dbReference>
<dbReference type="SMART" id="SM01018">
    <property type="entry name" value="B12-binding_2"/>
    <property type="match status" value="1"/>
</dbReference>
<dbReference type="InterPro" id="IPR050554">
    <property type="entry name" value="Met_Synthase/Corrinoid"/>
</dbReference>
<protein>
    <submittedName>
        <fullName evidence="4">Methanogenic corrinoid protein MtbC1</fullName>
    </submittedName>
</protein>
<dbReference type="Gene3D" id="1.10.1240.10">
    <property type="entry name" value="Methionine synthase domain"/>
    <property type="match status" value="1"/>
</dbReference>
<dbReference type="Gene3D" id="3.40.50.280">
    <property type="entry name" value="Cobalamin-binding domain"/>
    <property type="match status" value="1"/>
</dbReference>
<dbReference type="Proteomes" id="UP000741863">
    <property type="component" value="Unassembled WGS sequence"/>
</dbReference>
<keyword evidence="1" id="KW-0479">Metal-binding</keyword>
<accession>A0ABS2P9V3</accession>
<gene>
    <name evidence="4" type="ORF">JOD17_001273</name>
</gene>
<evidence type="ECO:0000259" key="3">
    <source>
        <dbReference type="PROSITE" id="PS51332"/>
    </source>
</evidence>
<dbReference type="PANTHER" id="PTHR45833:SF1">
    <property type="entry name" value="METHIONINE SYNTHASE"/>
    <property type="match status" value="1"/>
</dbReference>
<feature type="domain" description="B12-binding" evidence="3">
    <location>
        <begin position="89"/>
        <end position="216"/>
    </location>
</feature>
<organism evidence="4 5">
    <name type="scientific">Geomicrobium sediminis</name>
    <dbReference type="NCBI Taxonomy" id="1347788"/>
    <lineage>
        <taxon>Bacteria</taxon>
        <taxon>Bacillati</taxon>
        <taxon>Bacillota</taxon>
        <taxon>Bacilli</taxon>
        <taxon>Bacillales</taxon>
        <taxon>Geomicrobium</taxon>
    </lineage>
</organism>
<name>A0ABS2P9V3_9BACL</name>
<keyword evidence="5" id="KW-1185">Reference proteome</keyword>
<proteinExistence type="predicted"/>
<sequence>MHEYVEKFTEYVLAGDDNQASRLVDSAMAQYTKTEVFEQLITPAMYRVGTLWEENKISVADEHLATAVVDMIITSLDQKEPQEEALPDTGKVLLGGVEAEEHYLGLKMVSSRFKDYRWNVRYLGPNLPLSHLHTMAQMWKPDVIVLSVALAYRLPSVIEYVDTFSKFEHQPTILIGGRVAPKLQSTFSEYNNVFVLVGLDDLDQWIETGKVGSVHAGTK</sequence>
<evidence type="ECO:0000313" key="5">
    <source>
        <dbReference type="Proteomes" id="UP000741863"/>
    </source>
</evidence>
<dbReference type="PANTHER" id="PTHR45833">
    <property type="entry name" value="METHIONINE SYNTHASE"/>
    <property type="match status" value="1"/>
</dbReference>
<dbReference type="InterPro" id="IPR003759">
    <property type="entry name" value="Cbl-bd_cap"/>
</dbReference>
<dbReference type="SUPFAM" id="SSF47644">
    <property type="entry name" value="Methionine synthase domain"/>
    <property type="match status" value="1"/>
</dbReference>